<dbReference type="KEGG" id="but:X994_764"/>
<dbReference type="Proteomes" id="UP000030475">
    <property type="component" value="Unassembled WGS sequence"/>
</dbReference>
<dbReference type="AlphaFoldDB" id="A0A7U5AQ29"/>
<comment type="caution">
    <text evidence="3">The sequence shown here is derived from an EMBL/GenBank/DDBJ whole genome shotgun (WGS) entry which is preliminary data.</text>
</comment>
<keyword evidence="2" id="KW-0812">Transmembrane</keyword>
<gene>
    <name evidence="3" type="ORF">Y036_86</name>
</gene>
<dbReference type="AntiFam" id="ANF00236">
    <property type="entry name" value="Shadow ORF (opposite sadA)"/>
</dbReference>
<dbReference type="EMBL" id="JQIM01000010">
    <property type="protein sequence ID" value="KGX07065.1"/>
    <property type="molecule type" value="Genomic_DNA"/>
</dbReference>
<dbReference type="RefSeq" id="WP_009920231.1">
    <property type="nucleotide sequence ID" value="NZ_QVNM01000085.1"/>
</dbReference>
<keyword evidence="2" id="KW-1133">Transmembrane helix</keyword>
<accession>A0A7U5AQ29</accession>
<proteinExistence type="predicted"/>
<evidence type="ECO:0000313" key="3">
    <source>
        <dbReference type="EMBL" id="KGX07065.1"/>
    </source>
</evidence>
<organism evidence="3 4">
    <name type="scientific">Burkholderia pseudomallei</name>
    <name type="common">Pseudomonas pseudomallei</name>
    <dbReference type="NCBI Taxonomy" id="28450"/>
    <lineage>
        <taxon>Bacteria</taxon>
        <taxon>Pseudomonadati</taxon>
        <taxon>Pseudomonadota</taxon>
        <taxon>Betaproteobacteria</taxon>
        <taxon>Burkholderiales</taxon>
        <taxon>Burkholderiaceae</taxon>
        <taxon>Burkholderia</taxon>
        <taxon>pseudomallei group</taxon>
    </lineage>
</organism>
<sequence>MPDTALFNWPTLTASVALTPAATLVILRSLPAEPTDTVLSSDATEPVPSATEFDPEAVAP</sequence>
<evidence type="ECO:0000256" key="1">
    <source>
        <dbReference type="SAM" id="MobiDB-lite"/>
    </source>
</evidence>
<protein>
    <submittedName>
        <fullName evidence="3">Uncharacterized protein</fullName>
    </submittedName>
</protein>
<name>A0A7U5AQ29_BURPE</name>
<evidence type="ECO:0000313" key="4">
    <source>
        <dbReference type="Proteomes" id="UP000030475"/>
    </source>
</evidence>
<evidence type="ECO:0000256" key="2">
    <source>
        <dbReference type="SAM" id="Phobius"/>
    </source>
</evidence>
<keyword evidence="2" id="KW-0472">Membrane</keyword>
<feature type="region of interest" description="Disordered" evidence="1">
    <location>
        <begin position="35"/>
        <end position="60"/>
    </location>
</feature>
<feature type="transmembrane region" description="Helical" evidence="2">
    <location>
        <begin position="6"/>
        <end position="27"/>
    </location>
</feature>
<reference evidence="3 4" key="1">
    <citation type="submission" date="2014-08" db="EMBL/GenBank/DDBJ databases">
        <authorList>
            <person name="Bunnell A."/>
            <person name="Chain P.S."/>
            <person name="Chertkov O."/>
            <person name="Currie B.J."/>
            <person name="Daligault H.E."/>
            <person name="Davenport K.W."/>
            <person name="Davis C."/>
            <person name="Gleasner C.D."/>
            <person name="Johnson S.L."/>
            <person name="Kaestli M."/>
            <person name="Koren S."/>
            <person name="Kunde Y.A."/>
            <person name="Mayo M."/>
            <person name="McMurry K.K."/>
            <person name="Price E.P."/>
            <person name="Reitenga K.G."/>
            <person name="Robison R."/>
            <person name="Rosovitz M.J."/>
            <person name="Sarovich D.S."/>
            <person name="Teshima H."/>
        </authorList>
    </citation>
    <scope>NUCLEOTIDE SEQUENCE [LARGE SCALE GENOMIC DNA]</scope>
    <source>
        <strain evidence="3 4">MSHR44</strain>
    </source>
</reference>